<feature type="compositionally biased region" description="Low complexity" evidence="5">
    <location>
        <begin position="66"/>
        <end position="117"/>
    </location>
</feature>
<name>A0A8H5BMR8_9AGAR</name>
<feature type="region of interest" description="Disordered" evidence="5">
    <location>
        <begin position="383"/>
        <end position="470"/>
    </location>
</feature>
<keyword evidence="3 6" id="KW-1133">Transmembrane helix</keyword>
<evidence type="ECO:0000256" key="2">
    <source>
        <dbReference type="ARBA" id="ARBA00022692"/>
    </source>
</evidence>
<evidence type="ECO:0000256" key="5">
    <source>
        <dbReference type="SAM" id="MobiDB-lite"/>
    </source>
</evidence>
<sequence length="470" mass="49258">MYTWYRRVEPTFTEPPPGGAGTTEGEGAPSSASDAAASEPPPTSAETPPPGVETSFSPPETTEQVPQTSSTTPFTLLTTQETTPPTESSSTPTSELTAATVPVTTGTTTTTTSTPTSEVEKSTATPAPSETSGSTVSYTIVTTTVNGTLTTLAVPTTLAGTSSNLARDRHSRTALIAGLTSGLVVLLMLLLGAAFAYRRHRRRRHLETPAAAEETKVPKEQSGLLAGEGFDDDFDDADGGVIMRPHADNNPPRSQSPTMSILKTRASETGSIFREDVWPPPTDELVDPITRGSSRVDLGRVVDDVMGPHDHSRQGTDNSVDSTIPLMASGSHSRGPSLSSQYMDQASYSTPTLVRPDSYPSFTRAAGFASSSSLPPLIAPPPAMMTTITSSPVSIHRPSSPSNLFNSPSHPASPSGSPALVKPSRPSSSTPRTSSPLARRLSQDAKTWLTRRPRPGPAGSESSKPNKATL</sequence>
<feature type="compositionally biased region" description="Polar residues" evidence="5">
    <location>
        <begin position="460"/>
        <end position="470"/>
    </location>
</feature>
<protein>
    <submittedName>
        <fullName evidence="7">Uncharacterized protein</fullName>
    </submittedName>
</protein>
<feature type="compositionally biased region" description="Low complexity" evidence="5">
    <location>
        <begin position="25"/>
        <end position="38"/>
    </location>
</feature>
<keyword evidence="4 6" id="KW-0472">Membrane</keyword>
<feature type="compositionally biased region" description="Low complexity" evidence="5">
    <location>
        <begin position="398"/>
        <end position="436"/>
    </location>
</feature>
<evidence type="ECO:0000313" key="8">
    <source>
        <dbReference type="Proteomes" id="UP000541558"/>
    </source>
</evidence>
<comment type="subcellular location">
    <subcellularLocation>
        <location evidence="1">Membrane</location>
        <topology evidence="1">Single-pass membrane protein</topology>
    </subcellularLocation>
</comment>
<feature type="compositionally biased region" description="Pro residues" evidence="5">
    <location>
        <begin position="39"/>
        <end position="51"/>
    </location>
</feature>
<dbReference type="InterPro" id="IPR051694">
    <property type="entry name" value="Immunoregulatory_rcpt-like"/>
</dbReference>
<dbReference type="AlphaFoldDB" id="A0A8H5BMR8"/>
<evidence type="ECO:0000313" key="7">
    <source>
        <dbReference type="EMBL" id="KAF5326004.1"/>
    </source>
</evidence>
<dbReference type="GO" id="GO:0016020">
    <property type="term" value="C:membrane"/>
    <property type="evidence" value="ECO:0007669"/>
    <property type="project" value="UniProtKB-SubCell"/>
</dbReference>
<feature type="transmembrane region" description="Helical" evidence="6">
    <location>
        <begin position="174"/>
        <end position="197"/>
    </location>
</feature>
<dbReference type="EMBL" id="JAACJK010000163">
    <property type="protein sequence ID" value="KAF5326004.1"/>
    <property type="molecule type" value="Genomic_DNA"/>
</dbReference>
<reference evidence="7 8" key="1">
    <citation type="journal article" date="2020" name="ISME J.">
        <title>Uncovering the hidden diversity of litter-decomposition mechanisms in mushroom-forming fungi.</title>
        <authorList>
            <person name="Floudas D."/>
            <person name="Bentzer J."/>
            <person name="Ahren D."/>
            <person name="Johansson T."/>
            <person name="Persson P."/>
            <person name="Tunlid A."/>
        </authorList>
    </citation>
    <scope>NUCLEOTIDE SEQUENCE [LARGE SCALE GENOMIC DNA]</scope>
    <source>
        <strain evidence="7 8">CBS 175.51</strain>
    </source>
</reference>
<feature type="compositionally biased region" description="Polar residues" evidence="5">
    <location>
        <begin position="54"/>
        <end position="65"/>
    </location>
</feature>
<evidence type="ECO:0000256" key="3">
    <source>
        <dbReference type="ARBA" id="ARBA00022989"/>
    </source>
</evidence>
<gene>
    <name evidence="7" type="ORF">D9611_000521</name>
</gene>
<dbReference type="PANTHER" id="PTHR15549">
    <property type="entry name" value="PAIRED IMMUNOGLOBULIN-LIKE TYPE 2 RECEPTOR"/>
    <property type="match status" value="1"/>
</dbReference>
<dbReference type="GO" id="GO:0071944">
    <property type="term" value="C:cell periphery"/>
    <property type="evidence" value="ECO:0007669"/>
    <property type="project" value="UniProtKB-ARBA"/>
</dbReference>
<keyword evidence="8" id="KW-1185">Reference proteome</keyword>
<dbReference type="OrthoDB" id="3194625at2759"/>
<evidence type="ECO:0000256" key="4">
    <source>
        <dbReference type="ARBA" id="ARBA00023136"/>
    </source>
</evidence>
<feature type="region of interest" description="Disordered" evidence="5">
    <location>
        <begin position="1"/>
        <end position="134"/>
    </location>
</feature>
<organism evidence="7 8">
    <name type="scientific">Ephemerocybe angulata</name>
    <dbReference type="NCBI Taxonomy" id="980116"/>
    <lineage>
        <taxon>Eukaryota</taxon>
        <taxon>Fungi</taxon>
        <taxon>Dikarya</taxon>
        <taxon>Basidiomycota</taxon>
        <taxon>Agaricomycotina</taxon>
        <taxon>Agaricomycetes</taxon>
        <taxon>Agaricomycetidae</taxon>
        <taxon>Agaricales</taxon>
        <taxon>Agaricineae</taxon>
        <taxon>Psathyrellaceae</taxon>
        <taxon>Ephemerocybe</taxon>
    </lineage>
</organism>
<comment type="caution">
    <text evidence="7">The sequence shown here is derived from an EMBL/GenBank/DDBJ whole genome shotgun (WGS) entry which is preliminary data.</text>
</comment>
<keyword evidence="2 6" id="KW-0812">Transmembrane</keyword>
<dbReference type="Proteomes" id="UP000541558">
    <property type="component" value="Unassembled WGS sequence"/>
</dbReference>
<accession>A0A8H5BMR8</accession>
<evidence type="ECO:0000256" key="1">
    <source>
        <dbReference type="ARBA" id="ARBA00004167"/>
    </source>
</evidence>
<proteinExistence type="predicted"/>
<evidence type="ECO:0000256" key="6">
    <source>
        <dbReference type="SAM" id="Phobius"/>
    </source>
</evidence>